<reference evidence="1 2" key="1">
    <citation type="journal article" date="2019" name="Int. J. Syst. Evol. Microbiol.">
        <title>The Global Catalogue of Microorganisms (GCM) 10K type strain sequencing project: providing services to taxonomists for standard genome sequencing and annotation.</title>
        <authorList>
            <consortium name="The Broad Institute Genomics Platform"/>
            <consortium name="The Broad Institute Genome Sequencing Center for Infectious Disease"/>
            <person name="Wu L."/>
            <person name="Ma J."/>
        </authorList>
    </citation>
    <scope>NUCLEOTIDE SEQUENCE [LARGE SCALE GENOMIC DNA]</scope>
    <source>
        <strain evidence="1 2">JCM 13022</strain>
    </source>
</reference>
<name>A0ABN1VEU4_9PSEU</name>
<dbReference type="EMBL" id="BAAALM010000009">
    <property type="protein sequence ID" value="GAA1208393.1"/>
    <property type="molecule type" value="Genomic_DNA"/>
</dbReference>
<organism evidence="1 2">
    <name type="scientific">Prauserella alba</name>
    <dbReference type="NCBI Taxonomy" id="176898"/>
    <lineage>
        <taxon>Bacteria</taxon>
        <taxon>Bacillati</taxon>
        <taxon>Actinomycetota</taxon>
        <taxon>Actinomycetes</taxon>
        <taxon>Pseudonocardiales</taxon>
        <taxon>Pseudonocardiaceae</taxon>
        <taxon>Prauserella</taxon>
    </lineage>
</organism>
<accession>A0ABN1VEU4</accession>
<evidence type="ECO:0000313" key="2">
    <source>
        <dbReference type="Proteomes" id="UP001500467"/>
    </source>
</evidence>
<comment type="caution">
    <text evidence="1">The sequence shown here is derived from an EMBL/GenBank/DDBJ whole genome shotgun (WGS) entry which is preliminary data.</text>
</comment>
<protein>
    <submittedName>
        <fullName evidence="1">Uncharacterized protein</fullName>
    </submittedName>
</protein>
<gene>
    <name evidence="1" type="ORF">GCM10009675_30270</name>
</gene>
<proteinExistence type="predicted"/>
<keyword evidence="2" id="KW-1185">Reference proteome</keyword>
<evidence type="ECO:0000313" key="1">
    <source>
        <dbReference type="EMBL" id="GAA1208393.1"/>
    </source>
</evidence>
<dbReference type="RefSeq" id="WP_253859848.1">
    <property type="nucleotide sequence ID" value="NZ_BAAALM010000009.1"/>
</dbReference>
<dbReference type="Proteomes" id="UP001500467">
    <property type="component" value="Unassembled WGS sequence"/>
</dbReference>
<sequence>MDTRVFAAAGSVPQMVEQGVARTRRASVKALNMRAAGRCERARKMGRIAELYEREARWWGVLTRWTSHQRAVPWVYTTAAMAAEHEAERRAENYREMEAGYWRRALAVAADSGVAA</sequence>